<evidence type="ECO:0000313" key="3">
    <source>
        <dbReference type="Proteomes" id="UP000050277"/>
    </source>
</evidence>
<dbReference type="OrthoDB" id="161894at2"/>
<dbReference type="Proteomes" id="UP000050277">
    <property type="component" value="Unassembled WGS sequence"/>
</dbReference>
<dbReference type="STRING" id="70996.SE18_06440"/>
<name>A0A0P6XZD6_9CHLR</name>
<feature type="transmembrane region" description="Helical" evidence="1">
    <location>
        <begin position="20"/>
        <end position="45"/>
    </location>
</feature>
<proteinExistence type="predicted"/>
<accession>A0A0P6XZD6</accession>
<protein>
    <submittedName>
        <fullName evidence="2">Uncharacterized protein</fullName>
    </submittedName>
</protein>
<keyword evidence="1" id="KW-0472">Membrane</keyword>
<dbReference type="RefSeq" id="WP_054533610.1">
    <property type="nucleotide sequence ID" value="NZ_LGKP01000012.1"/>
</dbReference>
<evidence type="ECO:0000256" key="1">
    <source>
        <dbReference type="SAM" id="Phobius"/>
    </source>
</evidence>
<reference evidence="2 3" key="1">
    <citation type="submission" date="2015-07" db="EMBL/GenBank/DDBJ databases">
        <title>Whole genome sequence of Herpetosiphon geysericola DSM 7119.</title>
        <authorList>
            <person name="Hemp J."/>
            <person name="Ward L.M."/>
            <person name="Pace L.A."/>
            <person name="Fischer W.W."/>
        </authorList>
    </citation>
    <scope>NUCLEOTIDE SEQUENCE [LARGE SCALE GENOMIC DNA]</scope>
    <source>
        <strain evidence="2 3">DSM 7119</strain>
    </source>
</reference>
<comment type="caution">
    <text evidence="2">The sequence shown here is derived from an EMBL/GenBank/DDBJ whole genome shotgun (WGS) entry which is preliminary data.</text>
</comment>
<keyword evidence="1" id="KW-0812">Transmembrane</keyword>
<keyword evidence="3" id="KW-1185">Reference proteome</keyword>
<organism evidence="2 3">
    <name type="scientific">Herpetosiphon geysericola</name>
    <dbReference type="NCBI Taxonomy" id="70996"/>
    <lineage>
        <taxon>Bacteria</taxon>
        <taxon>Bacillati</taxon>
        <taxon>Chloroflexota</taxon>
        <taxon>Chloroflexia</taxon>
        <taxon>Herpetosiphonales</taxon>
        <taxon>Herpetosiphonaceae</taxon>
        <taxon>Herpetosiphon</taxon>
    </lineage>
</organism>
<keyword evidence="1" id="KW-1133">Transmembrane helix</keyword>
<dbReference type="AlphaFoldDB" id="A0A0P6XZD6"/>
<gene>
    <name evidence="2" type="ORF">SE18_06440</name>
</gene>
<dbReference type="PATRIC" id="fig|70996.4.peg.4639"/>
<dbReference type="EMBL" id="LGKP01000012">
    <property type="protein sequence ID" value="KPL90267.1"/>
    <property type="molecule type" value="Genomic_DNA"/>
</dbReference>
<sequence>MGYGYGYAPPPPPRRRRGCLFGCLTTLTVLVFLVLGGLLGVYFYLRPMLSEQAGNTLGGQLEQQIDRKLDEQLGGPNSEIPAGFQGTVQVTDSEINQFLQANPNEISPLDSATVRFTPGRLGATVGAYGITGTATAGVQVTADGRIDVVDAQIDGALGFLLDPEQLAQTLEAKLNNQLAANGQRITAIEVSDGVLTATVEAQ</sequence>
<evidence type="ECO:0000313" key="2">
    <source>
        <dbReference type="EMBL" id="KPL90267.1"/>
    </source>
</evidence>